<proteinExistence type="predicted"/>
<sequence length="104" mass="11823">MMPADSTEVTGLEPTYSAREAAIVLTRSYSWLDQRVRKCEFTQPDGTVVRPLRSPGGYRYFTVEMLRDIATCCYRHRWFSFRELKSVFQALALADDHGAAADAP</sequence>
<evidence type="ECO:0000313" key="2">
    <source>
        <dbReference type="EMBL" id="RAV14083.1"/>
    </source>
</evidence>
<organism evidence="2 3">
    <name type="scientific">Mycobacterium colombiense</name>
    <dbReference type="NCBI Taxonomy" id="339268"/>
    <lineage>
        <taxon>Bacteria</taxon>
        <taxon>Bacillati</taxon>
        <taxon>Actinomycetota</taxon>
        <taxon>Actinomycetes</taxon>
        <taxon>Mycobacteriales</taxon>
        <taxon>Mycobacteriaceae</taxon>
        <taxon>Mycobacterium</taxon>
        <taxon>Mycobacterium avium complex (MAC)</taxon>
    </lineage>
</organism>
<feature type="domain" description="DUF7229" evidence="1">
    <location>
        <begin position="10"/>
        <end position="91"/>
    </location>
</feature>
<comment type="caution">
    <text evidence="2">The sequence shown here is derived from an EMBL/GenBank/DDBJ whole genome shotgun (WGS) entry which is preliminary data.</text>
</comment>
<name>A0A329M612_9MYCO</name>
<dbReference type="InterPro" id="IPR055653">
    <property type="entry name" value="DUF7229"/>
</dbReference>
<dbReference type="Pfam" id="PF23875">
    <property type="entry name" value="DUF7229"/>
    <property type="match status" value="1"/>
</dbReference>
<dbReference type="EMBL" id="QMEV01000009">
    <property type="protein sequence ID" value="RAV14083.1"/>
    <property type="molecule type" value="Genomic_DNA"/>
</dbReference>
<accession>A0A329M612</accession>
<reference evidence="2 3" key="1">
    <citation type="submission" date="2018-06" db="EMBL/GenBank/DDBJ databases">
        <title>NTM in soil in Japan.</title>
        <authorList>
            <person name="Ohya K."/>
        </authorList>
    </citation>
    <scope>NUCLEOTIDE SEQUENCE [LARGE SCALE GENOMIC DNA]</scope>
    <source>
        <strain evidence="2 3">GF28</strain>
    </source>
</reference>
<evidence type="ECO:0000259" key="1">
    <source>
        <dbReference type="Pfam" id="PF23875"/>
    </source>
</evidence>
<evidence type="ECO:0000313" key="3">
    <source>
        <dbReference type="Proteomes" id="UP000250915"/>
    </source>
</evidence>
<dbReference type="AlphaFoldDB" id="A0A329M612"/>
<protein>
    <recommendedName>
        <fullName evidence="1">DUF7229 domain-containing protein</fullName>
    </recommendedName>
</protein>
<dbReference type="Proteomes" id="UP000250915">
    <property type="component" value="Unassembled WGS sequence"/>
</dbReference>
<dbReference type="RefSeq" id="WP_112632294.1">
    <property type="nucleotide sequence ID" value="NZ_QMEV01000009.1"/>
</dbReference>
<dbReference type="OrthoDB" id="9884015at2"/>
<gene>
    <name evidence="2" type="ORF">DQP57_06875</name>
</gene>